<dbReference type="GO" id="GO:0019843">
    <property type="term" value="F:rRNA binding"/>
    <property type="evidence" value="ECO:0007669"/>
    <property type="project" value="UniProtKB-UniRule"/>
</dbReference>
<dbReference type="PANTHER" id="PTHR11229">
    <property type="entry name" value="50S RIBOSOMAL PROTEIN L3"/>
    <property type="match status" value="1"/>
</dbReference>
<dbReference type="InterPro" id="IPR019927">
    <property type="entry name" value="Ribosomal_uL3_bac/org-type"/>
</dbReference>
<proteinExistence type="inferred from homology"/>
<organism evidence="11 12">
    <name type="scientific">Neomoorella thermoacetica</name>
    <name type="common">Clostridium thermoaceticum</name>
    <dbReference type="NCBI Taxonomy" id="1525"/>
    <lineage>
        <taxon>Bacteria</taxon>
        <taxon>Bacillati</taxon>
        <taxon>Bacillota</taxon>
        <taxon>Clostridia</taxon>
        <taxon>Neomoorellales</taxon>
        <taxon>Neomoorellaceae</taxon>
        <taxon>Neomoorella</taxon>
    </lineage>
</organism>
<evidence type="ECO:0000313" key="12">
    <source>
        <dbReference type="Proteomes" id="UP000182811"/>
    </source>
</evidence>
<dbReference type="FunFam" id="2.40.30.10:FF:000004">
    <property type="entry name" value="50S ribosomal protein L3"/>
    <property type="match status" value="1"/>
</dbReference>
<dbReference type="Gene3D" id="3.30.160.810">
    <property type="match status" value="1"/>
</dbReference>
<sequence>MRKGILGKKIGMTQVFDETGRAIPVTVIQAGPCVVIRKKETSTDGYDAVQVGFEPVKERKVNKPLLGYFNKSGVGPFRYIREFRLENPGEYQVGQEIKADVFSPGEKVDVTGITKGKGFAGGIKRHGFHRGPMEHGSKYHRRPGSLAAKGPARVFKGRRLPGHLGAVRVTVQGLEVVRNDPERNLLLIKGSVPGPRHGLLVIKNSVKGG</sequence>
<evidence type="ECO:0000256" key="4">
    <source>
        <dbReference type="ARBA" id="ARBA00022980"/>
    </source>
</evidence>
<evidence type="ECO:0000256" key="6">
    <source>
        <dbReference type="ARBA" id="ARBA00035243"/>
    </source>
</evidence>
<comment type="function">
    <text evidence="7 9">One of the primary rRNA binding proteins, it binds directly near the 3'-end of the 23S rRNA, where it nucleates assembly of the 50S subunit.</text>
</comment>
<dbReference type="Pfam" id="PF00297">
    <property type="entry name" value="Ribosomal_L3"/>
    <property type="match status" value="1"/>
</dbReference>
<dbReference type="GO" id="GO:0003735">
    <property type="term" value="F:structural constituent of ribosome"/>
    <property type="evidence" value="ECO:0007669"/>
    <property type="project" value="UniProtKB-UniRule"/>
</dbReference>
<keyword evidence="3 7" id="KW-0694">RNA-binding</keyword>
<evidence type="ECO:0000256" key="7">
    <source>
        <dbReference type="HAMAP-Rule" id="MF_01325"/>
    </source>
</evidence>
<gene>
    <name evidence="7 11" type="primary">rplC</name>
    <name evidence="11" type="ORF">MOTE_14740</name>
</gene>
<evidence type="ECO:0000256" key="1">
    <source>
        <dbReference type="ARBA" id="ARBA00006540"/>
    </source>
</evidence>
<comment type="caution">
    <text evidence="11">The sequence shown here is derived from an EMBL/GenBank/DDBJ whole genome shotgun (WGS) entry which is preliminary data.</text>
</comment>
<name>A0A1J5P587_NEOTH</name>
<reference evidence="11 12" key="1">
    <citation type="submission" date="2016-08" db="EMBL/GenBank/DDBJ databases">
        <title>Genome-based comparison of Moorella thermoacetic strains.</title>
        <authorList>
            <person name="Poehlein A."/>
            <person name="Bengelsdorf F.R."/>
            <person name="Esser C."/>
            <person name="Duerre P."/>
            <person name="Daniel R."/>
        </authorList>
    </citation>
    <scope>NUCLEOTIDE SEQUENCE [LARGE SCALE GENOMIC DNA]</scope>
    <source>
        <strain evidence="11 12">DSM 21394</strain>
    </source>
</reference>
<dbReference type="Gene3D" id="2.40.30.10">
    <property type="entry name" value="Translation factors"/>
    <property type="match status" value="1"/>
</dbReference>
<comment type="similarity">
    <text evidence="1 7 8">Belongs to the universal ribosomal protein uL3 family.</text>
</comment>
<keyword evidence="5 7" id="KW-0687">Ribonucleoprotein</keyword>
<dbReference type="HAMAP" id="MF_01325_B">
    <property type="entry name" value="Ribosomal_uL3_B"/>
    <property type="match status" value="1"/>
</dbReference>
<keyword evidence="4 7" id="KW-0689">Ribosomal protein</keyword>
<accession>A0A1J5P587</accession>
<dbReference type="PANTHER" id="PTHR11229:SF16">
    <property type="entry name" value="LARGE RIBOSOMAL SUBUNIT PROTEIN UL3C"/>
    <property type="match status" value="1"/>
</dbReference>
<dbReference type="Proteomes" id="UP000182811">
    <property type="component" value="Unassembled WGS sequence"/>
</dbReference>
<evidence type="ECO:0000256" key="9">
    <source>
        <dbReference type="RuleBase" id="RU003906"/>
    </source>
</evidence>
<protein>
    <recommendedName>
        <fullName evidence="6 7">Large ribosomal subunit protein uL3</fullName>
    </recommendedName>
</protein>
<dbReference type="NCBIfam" id="TIGR03625">
    <property type="entry name" value="L3_bact"/>
    <property type="match status" value="1"/>
</dbReference>
<comment type="subunit">
    <text evidence="7 9">Part of the 50S ribosomal subunit. Forms a cluster with proteins L14 and L19.</text>
</comment>
<evidence type="ECO:0000256" key="10">
    <source>
        <dbReference type="SAM" id="MobiDB-lite"/>
    </source>
</evidence>
<dbReference type="GO" id="GO:0006412">
    <property type="term" value="P:translation"/>
    <property type="evidence" value="ECO:0007669"/>
    <property type="project" value="UniProtKB-UniRule"/>
</dbReference>
<evidence type="ECO:0000256" key="3">
    <source>
        <dbReference type="ARBA" id="ARBA00022884"/>
    </source>
</evidence>
<evidence type="ECO:0000256" key="8">
    <source>
        <dbReference type="RuleBase" id="RU003905"/>
    </source>
</evidence>
<evidence type="ECO:0000256" key="5">
    <source>
        <dbReference type="ARBA" id="ARBA00023274"/>
    </source>
</evidence>
<dbReference type="EMBL" id="MDDC01000010">
    <property type="protein sequence ID" value="OIQ59061.1"/>
    <property type="molecule type" value="Genomic_DNA"/>
</dbReference>
<dbReference type="InterPro" id="IPR009000">
    <property type="entry name" value="Transl_B-barrel_sf"/>
</dbReference>
<dbReference type="InterPro" id="IPR000597">
    <property type="entry name" value="Ribosomal_uL3"/>
</dbReference>
<keyword evidence="2 7" id="KW-0699">rRNA-binding</keyword>
<dbReference type="OrthoDB" id="9806135at2"/>
<dbReference type="GO" id="GO:0022625">
    <property type="term" value="C:cytosolic large ribosomal subunit"/>
    <property type="evidence" value="ECO:0007669"/>
    <property type="project" value="TreeGrafter"/>
</dbReference>
<feature type="region of interest" description="Disordered" evidence="10">
    <location>
        <begin position="126"/>
        <end position="145"/>
    </location>
</feature>
<dbReference type="PROSITE" id="PS00474">
    <property type="entry name" value="RIBOSOMAL_L3"/>
    <property type="match status" value="1"/>
</dbReference>
<evidence type="ECO:0000313" key="11">
    <source>
        <dbReference type="EMBL" id="OIQ59061.1"/>
    </source>
</evidence>
<evidence type="ECO:0000256" key="2">
    <source>
        <dbReference type="ARBA" id="ARBA00022730"/>
    </source>
</evidence>
<dbReference type="SUPFAM" id="SSF50447">
    <property type="entry name" value="Translation proteins"/>
    <property type="match status" value="1"/>
</dbReference>
<dbReference type="AlphaFoldDB" id="A0A1J5P587"/>
<dbReference type="FunFam" id="3.30.160.810:FF:000001">
    <property type="entry name" value="50S ribosomal protein L3"/>
    <property type="match status" value="1"/>
</dbReference>
<dbReference type="InterPro" id="IPR019926">
    <property type="entry name" value="Ribosomal_uL3_CS"/>
</dbReference>